<accession>K3X6Y7</accession>
<evidence type="ECO:0000259" key="5">
    <source>
        <dbReference type="PROSITE" id="PS01159"/>
    </source>
</evidence>
<dbReference type="InterPro" id="IPR032675">
    <property type="entry name" value="LRR_dom_sf"/>
</dbReference>
<evidence type="ECO:0000256" key="1">
    <source>
        <dbReference type="ARBA" id="ARBA00022614"/>
    </source>
</evidence>
<dbReference type="OMA" id="ELNIAWK"/>
<evidence type="ECO:0000313" key="6">
    <source>
        <dbReference type="EnsemblProtists" id="PYU1_T012986"/>
    </source>
</evidence>
<dbReference type="InParanoid" id="K3X6Y7"/>
<organism evidence="6 7">
    <name type="scientific">Globisporangium ultimum (strain ATCC 200006 / CBS 805.95 / DAOM BR144)</name>
    <name type="common">Pythium ultimum</name>
    <dbReference type="NCBI Taxonomy" id="431595"/>
    <lineage>
        <taxon>Eukaryota</taxon>
        <taxon>Sar</taxon>
        <taxon>Stramenopiles</taxon>
        <taxon>Oomycota</taxon>
        <taxon>Peronosporomycetes</taxon>
        <taxon>Pythiales</taxon>
        <taxon>Pythiaceae</taxon>
        <taxon>Globisporangium</taxon>
    </lineage>
</organism>
<dbReference type="SMART" id="SM00369">
    <property type="entry name" value="LRR_TYP"/>
    <property type="match status" value="7"/>
</dbReference>
<evidence type="ECO:0000256" key="3">
    <source>
        <dbReference type="SAM" id="Coils"/>
    </source>
</evidence>
<dbReference type="PROSITE" id="PS01159">
    <property type="entry name" value="WW_DOMAIN_1"/>
    <property type="match status" value="1"/>
</dbReference>
<dbReference type="InterPro" id="IPR001611">
    <property type="entry name" value="Leu-rich_rpt"/>
</dbReference>
<dbReference type="VEuPathDB" id="FungiDB:PYU1_G012959"/>
<reference evidence="7" key="1">
    <citation type="journal article" date="2010" name="Genome Biol.">
        <title>Genome sequence of the necrotrophic plant pathogen Pythium ultimum reveals original pathogenicity mechanisms and effector repertoire.</title>
        <authorList>
            <person name="Levesque C.A."/>
            <person name="Brouwer H."/>
            <person name="Cano L."/>
            <person name="Hamilton J.P."/>
            <person name="Holt C."/>
            <person name="Huitema E."/>
            <person name="Raffaele S."/>
            <person name="Robideau G.P."/>
            <person name="Thines M."/>
            <person name="Win J."/>
            <person name="Zerillo M.M."/>
            <person name="Beakes G.W."/>
            <person name="Boore J.L."/>
            <person name="Busam D."/>
            <person name="Dumas B."/>
            <person name="Ferriera S."/>
            <person name="Fuerstenberg S.I."/>
            <person name="Gachon C.M."/>
            <person name="Gaulin E."/>
            <person name="Govers F."/>
            <person name="Grenville-Briggs L."/>
            <person name="Horner N."/>
            <person name="Hostetler J."/>
            <person name="Jiang R.H."/>
            <person name="Johnson J."/>
            <person name="Krajaejun T."/>
            <person name="Lin H."/>
            <person name="Meijer H.J."/>
            <person name="Moore B."/>
            <person name="Morris P."/>
            <person name="Phuntmart V."/>
            <person name="Puiu D."/>
            <person name="Shetty J."/>
            <person name="Stajich J.E."/>
            <person name="Tripathy S."/>
            <person name="Wawra S."/>
            <person name="van West P."/>
            <person name="Whitty B.R."/>
            <person name="Coutinho P.M."/>
            <person name="Henrissat B."/>
            <person name="Martin F."/>
            <person name="Thomas P.D."/>
            <person name="Tyler B.M."/>
            <person name="De Vries R.P."/>
            <person name="Kamoun S."/>
            <person name="Yandell M."/>
            <person name="Tisserat N."/>
            <person name="Buell C.R."/>
        </authorList>
    </citation>
    <scope>NUCLEOTIDE SEQUENCE</scope>
    <source>
        <strain evidence="7">DAOM:BR144</strain>
    </source>
</reference>
<dbReference type="Gene3D" id="3.80.10.10">
    <property type="entry name" value="Ribonuclease Inhibitor"/>
    <property type="match status" value="1"/>
</dbReference>
<dbReference type="HOGENOM" id="CLU_016641_0_0_1"/>
<dbReference type="EnsemblProtists" id="PYU1_T012986">
    <property type="protein sequence ID" value="PYU1_T012986"/>
    <property type="gene ID" value="PYU1_G012959"/>
</dbReference>
<feature type="region of interest" description="Disordered" evidence="4">
    <location>
        <begin position="926"/>
        <end position="950"/>
    </location>
</feature>
<dbReference type="SMART" id="SM00364">
    <property type="entry name" value="LRR_BAC"/>
    <property type="match status" value="6"/>
</dbReference>
<keyword evidence="2" id="KW-0677">Repeat</keyword>
<feature type="region of interest" description="Disordered" evidence="4">
    <location>
        <begin position="697"/>
        <end position="762"/>
    </location>
</feature>
<protein>
    <recommendedName>
        <fullName evidence="5">WW domain-containing protein</fullName>
    </recommendedName>
</protein>
<dbReference type="Proteomes" id="UP000019132">
    <property type="component" value="Unassembled WGS sequence"/>
</dbReference>
<dbReference type="InterPro" id="IPR050216">
    <property type="entry name" value="LRR_domain-containing"/>
</dbReference>
<feature type="domain" description="WW" evidence="5">
    <location>
        <begin position="898"/>
        <end position="924"/>
    </location>
</feature>
<feature type="compositionally biased region" description="Acidic residues" evidence="4">
    <location>
        <begin position="705"/>
        <end position="746"/>
    </location>
</feature>
<feature type="coiled-coil region" evidence="3">
    <location>
        <begin position="869"/>
        <end position="896"/>
    </location>
</feature>
<proteinExistence type="predicted"/>
<dbReference type="eggNOG" id="KOG0619">
    <property type="taxonomic scope" value="Eukaryota"/>
</dbReference>
<dbReference type="PANTHER" id="PTHR48051">
    <property type="match status" value="1"/>
</dbReference>
<reference evidence="7" key="2">
    <citation type="submission" date="2010-04" db="EMBL/GenBank/DDBJ databases">
        <authorList>
            <person name="Buell R."/>
            <person name="Hamilton J."/>
            <person name="Hostetler J."/>
        </authorList>
    </citation>
    <scope>NUCLEOTIDE SEQUENCE [LARGE SCALE GENOMIC DNA]</scope>
    <source>
        <strain evidence="7">DAOM:BR144</strain>
    </source>
</reference>
<sequence length="950" mass="109334">MSALYALRGRIEGGESSKASLFAGNRQERHEWLTEQLEVRTKQRLKAEDDKRLEVEQNHQRLWSPYVREVVRTHELNIAWKQDLGFFRWDRVLALDDLAALRITGYYLVTLPRELAPSLASLTVLSLIANNLEILPENIGELTLLTEVDLTKNQLRRLPDSITTLPNLTALNMSSNLLDQLPDSFGDLVHLDRLWLENNKLTALPLSIGKSRARIANFNANLLTALPETIGDMENLTALSLNMNQLRELPEKLTQLPRLMSLHASQNQITQLPHTIGNLQTLRDLRLDWNGITQLPFSFRLLKQLQTLSMENNPLKLPPIEHVIKGIPATLAFMEKSFDEFIRSARRQIIEQLQEILRFAMQFVVENQNDSPPMPNKGNNANDADVATILALFEPNCERVVPAGDEKLMFFAVVWEEFYDTLLPAIERKKTQADPDHPSFGFDTTFTTEEVEDALEKYDDDFGVASMRDSAAFRKCACIDAFEWHQHGVRYRKVCIPGQVPYRCQRAALLVRMQMMTHEEAKDQLASTYLKRKIDRLVLKTKQKCVEYINSESGVEQFEKLARDLARTLYQKRKRLAKLKKKQNTSIQAFALKKRKLEVKIDAFRKAKEARETALRAKLEKLETDRAKFEAEVKEGGKSSDAAKKRVEKLDNRLKKVQVELSKEPAEDKKILELEIAMETLDEAKLKAMAAIDKARAKEMNSNTENDDDDDEQEESSSENDGTDEEEDEGEDSSEGASESENEEDTPEKSASPVATAASESVASSGTKFFQIDMPELKFVDYRKAATRTIERELGEGKVVNEEELVALYQTHVRDAYATEKCERVAKKATFEFLQMRAVLKRWMGLGSRAVFEAWRDLMRENRENASKLRERRERKKLLEQQNRELEEQLVRLEARKWVQRTDMYTDAIYYEQTVTGETSWYPPEYWKDEQQKQQRPSVSNIPMLKLPPI</sequence>
<dbReference type="SUPFAM" id="SSF52058">
    <property type="entry name" value="L domain-like"/>
    <property type="match status" value="1"/>
</dbReference>
<reference evidence="6" key="3">
    <citation type="submission" date="2015-02" db="UniProtKB">
        <authorList>
            <consortium name="EnsemblProtists"/>
        </authorList>
    </citation>
    <scope>IDENTIFICATION</scope>
    <source>
        <strain evidence="6">DAOM BR144</strain>
    </source>
</reference>
<keyword evidence="3" id="KW-0175">Coiled coil</keyword>
<feature type="coiled-coil region" evidence="3">
    <location>
        <begin position="562"/>
        <end position="660"/>
    </location>
</feature>
<dbReference type="PANTHER" id="PTHR48051:SF1">
    <property type="entry name" value="RAS SUPPRESSOR PROTEIN 1"/>
    <property type="match status" value="1"/>
</dbReference>
<dbReference type="STRING" id="431595.K3X6Y7"/>
<dbReference type="AlphaFoldDB" id="K3X6Y7"/>
<dbReference type="Pfam" id="PF13855">
    <property type="entry name" value="LRR_8"/>
    <property type="match status" value="1"/>
</dbReference>
<evidence type="ECO:0000256" key="2">
    <source>
        <dbReference type="ARBA" id="ARBA00022737"/>
    </source>
</evidence>
<dbReference type="InterPro" id="IPR003591">
    <property type="entry name" value="Leu-rich_rpt_typical-subtyp"/>
</dbReference>
<dbReference type="InterPro" id="IPR001202">
    <property type="entry name" value="WW_dom"/>
</dbReference>
<dbReference type="EMBL" id="GL376607">
    <property type="status" value="NOT_ANNOTATED_CDS"/>
    <property type="molecule type" value="Genomic_DNA"/>
</dbReference>
<dbReference type="GO" id="GO:0005737">
    <property type="term" value="C:cytoplasm"/>
    <property type="evidence" value="ECO:0007669"/>
    <property type="project" value="TreeGrafter"/>
</dbReference>
<evidence type="ECO:0000313" key="7">
    <source>
        <dbReference type="Proteomes" id="UP000019132"/>
    </source>
</evidence>
<keyword evidence="7" id="KW-1185">Reference proteome</keyword>
<evidence type="ECO:0000256" key="4">
    <source>
        <dbReference type="SAM" id="MobiDB-lite"/>
    </source>
</evidence>
<feature type="compositionally biased region" description="Low complexity" evidence="4">
    <location>
        <begin position="750"/>
        <end position="762"/>
    </location>
</feature>
<keyword evidence="1" id="KW-0433">Leucine-rich repeat</keyword>
<name>K3X6Y7_GLOUD</name>